<feature type="region of interest" description="Disordered" evidence="14">
    <location>
        <begin position="614"/>
        <end position="633"/>
    </location>
</feature>
<feature type="compositionally biased region" description="Polar residues" evidence="14">
    <location>
        <begin position="148"/>
        <end position="176"/>
    </location>
</feature>
<dbReference type="SUPFAM" id="SSF57959">
    <property type="entry name" value="Leucine zipper domain"/>
    <property type="match status" value="1"/>
</dbReference>
<dbReference type="FunFam" id="1.20.5.170:FF:000085">
    <property type="entry name" value="bZIP transcription factor 49"/>
    <property type="match status" value="1"/>
</dbReference>
<comment type="subunit">
    <text evidence="13">Interacts with BZIP28.</text>
</comment>
<evidence type="ECO:0000256" key="6">
    <source>
        <dbReference type="ARBA" id="ARBA00022989"/>
    </source>
</evidence>
<evidence type="ECO:0000256" key="11">
    <source>
        <dbReference type="ARBA" id="ARBA00023180"/>
    </source>
</evidence>
<gene>
    <name evidence="17" type="ORF">LE_TR22754_c0_g1_i1_g.72173</name>
</gene>
<feature type="region of interest" description="Disordered" evidence="14">
    <location>
        <begin position="1"/>
        <end position="41"/>
    </location>
</feature>
<feature type="compositionally biased region" description="Pro residues" evidence="14">
    <location>
        <begin position="7"/>
        <end position="16"/>
    </location>
</feature>
<reference evidence="17" key="1">
    <citation type="submission" date="2016-07" db="EMBL/GenBank/DDBJ databases">
        <title>De novo transcriptome assembly of four accessions of the metal hyperaccumulator plant Noccaea caerulescens.</title>
        <authorList>
            <person name="Blande D."/>
            <person name="Halimaa P."/>
            <person name="Tervahauta A.I."/>
            <person name="Aarts M.G."/>
            <person name="Karenlampi S.O."/>
        </authorList>
    </citation>
    <scope>NUCLEOTIDE SEQUENCE</scope>
</reference>
<evidence type="ECO:0000256" key="1">
    <source>
        <dbReference type="ARBA" id="ARBA00004123"/>
    </source>
</evidence>
<dbReference type="Gene3D" id="1.20.5.170">
    <property type="match status" value="1"/>
</dbReference>
<evidence type="ECO:0000256" key="5">
    <source>
        <dbReference type="ARBA" id="ARBA00022824"/>
    </source>
</evidence>
<organism evidence="17">
    <name type="scientific">Noccaea caerulescens</name>
    <name type="common">Alpine penny-cress</name>
    <name type="synonym">Thlaspi caerulescens</name>
    <dbReference type="NCBI Taxonomy" id="107243"/>
    <lineage>
        <taxon>Eukaryota</taxon>
        <taxon>Viridiplantae</taxon>
        <taxon>Streptophyta</taxon>
        <taxon>Embryophyta</taxon>
        <taxon>Tracheophyta</taxon>
        <taxon>Spermatophyta</taxon>
        <taxon>Magnoliopsida</taxon>
        <taxon>eudicotyledons</taxon>
        <taxon>Gunneridae</taxon>
        <taxon>Pentapetalae</taxon>
        <taxon>rosids</taxon>
        <taxon>malvids</taxon>
        <taxon>Brassicales</taxon>
        <taxon>Brassicaceae</taxon>
        <taxon>Coluteocarpeae</taxon>
        <taxon>Noccaea</taxon>
    </lineage>
</organism>
<feature type="compositionally biased region" description="Low complexity" evidence="14">
    <location>
        <begin position="17"/>
        <end position="35"/>
    </location>
</feature>
<feature type="transmembrane region" description="Helical" evidence="15">
    <location>
        <begin position="371"/>
        <end position="393"/>
    </location>
</feature>
<keyword evidence="9 15" id="KW-0472">Membrane</keyword>
<evidence type="ECO:0000313" key="17">
    <source>
        <dbReference type="EMBL" id="JAU76689.1"/>
    </source>
</evidence>
<dbReference type="GO" id="GO:0005634">
    <property type="term" value="C:nucleus"/>
    <property type="evidence" value="ECO:0007669"/>
    <property type="project" value="UniProtKB-SubCell"/>
</dbReference>
<evidence type="ECO:0000256" key="3">
    <source>
        <dbReference type="ARBA" id="ARBA00007163"/>
    </source>
</evidence>
<evidence type="ECO:0000259" key="16">
    <source>
        <dbReference type="PROSITE" id="PS50217"/>
    </source>
</evidence>
<dbReference type="GO" id="GO:0005789">
    <property type="term" value="C:endoplasmic reticulum membrane"/>
    <property type="evidence" value="ECO:0007669"/>
    <property type="project" value="UniProtKB-SubCell"/>
</dbReference>
<name>A0A1J3I877_NOCCA</name>
<keyword evidence="6 15" id="KW-1133">Transmembrane helix</keyword>
<protein>
    <submittedName>
        <fullName evidence="17">TGACG-sequence-specific DNA-binding protein TGA-1B</fullName>
    </submittedName>
</protein>
<accession>A0A1J3I877</accession>
<feature type="region of interest" description="Disordered" evidence="14">
    <location>
        <begin position="119"/>
        <end position="252"/>
    </location>
</feature>
<evidence type="ECO:0000256" key="2">
    <source>
        <dbReference type="ARBA" id="ARBA00004389"/>
    </source>
</evidence>
<evidence type="ECO:0000256" key="14">
    <source>
        <dbReference type="SAM" id="MobiDB-lite"/>
    </source>
</evidence>
<keyword evidence="10" id="KW-0804">Transcription</keyword>
<dbReference type="GO" id="GO:0003677">
    <property type="term" value="F:DNA binding"/>
    <property type="evidence" value="ECO:0007669"/>
    <property type="project" value="UniProtKB-KW"/>
</dbReference>
<keyword evidence="4 15" id="KW-0812">Transmembrane</keyword>
<comment type="similarity">
    <text evidence="3">Belongs to the bZIP family.</text>
</comment>
<dbReference type="EMBL" id="GEVL01000652">
    <property type="protein sequence ID" value="JAU76689.1"/>
    <property type="molecule type" value="Transcribed_RNA"/>
</dbReference>
<dbReference type="PANTHER" id="PTHR47416:SF3">
    <property type="entry name" value="BZIP TRANSCRIPTION FACTOR 17-RELATED"/>
    <property type="match status" value="1"/>
</dbReference>
<dbReference type="Pfam" id="PF00170">
    <property type="entry name" value="bZIP_1"/>
    <property type="match status" value="1"/>
</dbReference>
<dbReference type="InterPro" id="IPR004827">
    <property type="entry name" value="bZIP"/>
</dbReference>
<dbReference type="PROSITE" id="PS50217">
    <property type="entry name" value="BZIP"/>
    <property type="match status" value="1"/>
</dbReference>
<keyword evidence="8 17" id="KW-0238">DNA-binding</keyword>
<dbReference type="AlphaFoldDB" id="A0A1J3I877"/>
<evidence type="ECO:0000256" key="15">
    <source>
        <dbReference type="SAM" id="Phobius"/>
    </source>
</evidence>
<dbReference type="GO" id="GO:0006950">
    <property type="term" value="P:response to stress"/>
    <property type="evidence" value="ECO:0007669"/>
    <property type="project" value="UniProtKB-ARBA"/>
</dbReference>
<dbReference type="SMART" id="SM00338">
    <property type="entry name" value="BRLZ"/>
    <property type="match status" value="1"/>
</dbReference>
<feature type="compositionally biased region" description="Polar residues" evidence="14">
    <location>
        <begin position="614"/>
        <end position="626"/>
    </location>
</feature>
<keyword evidence="5" id="KW-0256">Endoplasmic reticulum</keyword>
<sequence>MAEPITEEPPPPPAPDPNSTLPPSDFDSISIPPFDQFYHSGSDQIPISELMSDLGFPVDGDGEIELTFDDLYFPGENETFLIPVNASSQEQFGDFTPESEGSGISGDCVVKDADDNSINRLPSTSGCCNRESPRDSDNRFSGAERSSDLPTPLSSQGSGNCGSDVSEATNESSPKSGNVVVDQKVKVEEAAAAATSITKRKKEMEEDLSDESRSSKYRRSGEDADASAVTGEEDEKKKARLMRNRESAQLSRQRKKHYVEELEEKVRNMHSTITDLNGKISYFMAENATLRQQLGGNGMCPPHHPPPPMGMYPPMAPMPYPWMPCPPYMVKQQGSQVPLIPIPRLKPHNSLGSSKAKKSESKKSETKTKKVASISFLGLLFCLFLFGALAPIVNVNYGGISGAIYGNYRSNYVTDHIYNQHRDRVLETSRSGAGTGVSNSNGMHCGRDSDRGPGINISATESSVPPGNGSEPLVASLFVPRNDKLVKIDGNLIINSILASEKAVASRKASESNERKADLVIPKDYSPALPIPDAGKMEDMAKHLYRSKTEKQKALSSGSADALKDQIKTKAANGEMQQWFREGVAGPMFSSGMCTEVFQFDVSSTSGAIIPASPATNVSAEQSKNATDTHRRKNRRTLRGLPIPLPGTDFNYTKEHQRNSSSKEIKPASSMVVSVLVDPREGGDGDIDGMIGGPKSLSRVFVVVLLDSAKYVTYSCVLPRSGAPHLVTT</sequence>
<evidence type="ECO:0000256" key="4">
    <source>
        <dbReference type="ARBA" id="ARBA00022692"/>
    </source>
</evidence>
<keyword evidence="7" id="KW-0805">Transcription regulation</keyword>
<keyword evidence="12" id="KW-0539">Nucleus</keyword>
<proteinExistence type="inferred from homology"/>
<comment type="subcellular location">
    <subcellularLocation>
        <location evidence="2">Endoplasmic reticulum membrane</location>
        <topology evidence="2">Single-pass membrane protein</topology>
    </subcellularLocation>
    <subcellularLocation>
        <location evidence="1">Nucleus</location>
    </subcellularLocation>
</comment>
<dbReference type="PANTHER" id="PTHR47416">
    <property type="entry name" value="BASIC-LEUCINE ZIPPER TRANSCRIPTION FACTOR F-RELATED"/>
    <property type="match status" value="1"/>
</dbReference>
<feature type="domain" description="BZIP" evidence="16">
    <location>
        <begin position="234"/>
        <end position="294"/>
    </location>
</feature>
<dbReference type="InterPro" id="IPR046347">
    <property type="entry name" value="bZIP_sf"/>
</dbReference>
<dbReference type="GO" id="GO:0003700">
    <property type="term" value="F:DNA-binding transcription factor activity"/>
    <property type="evidence" value="ECO:0007669"/>
    <property type="project" value="InterPro"/>
</dbReference>
<feature type="compositionally biased region" description="Basic and acidic residues" evidence="14">
    <location>
        <begin position="357"/>
        <end position="367"/>
    </location>
</feature>
<evidence type="ECO:0000256" key="12">
    <source>
        <dbReference type="ARBA" id="ARBA00023242"/>
    </source>
</evidence>
<feature type="compositionally biased region" description="Basic and acidic residues" evidence="14">
    <location>
        <begin position="210"/>
        <end position="222"/>
    </location>
</feature>
<evidence type="ECO:0000256" key="13">
    <source>
        <dbReference type="ARBA" id="ARBA00065888"/>
    </source>
</evidence>
<dbReference type="CDD" id="cd14704">
    <property type="entry name" value="bZIP_HY5-like"/>
    <property type="match status" value="1"/>
</dbReference>
<keyword evidence="11" id="KW-0325">Glycoprotein</keyword>
<evidence type="ECO:0000256" key="10">
    <source>
        <dbReference type="ARBA" id="ARBA00023163"/>
    </source>
</evidence>
<evidence type="ECO:0000256" key="7">
    <source>
        <dbReference type="ARBA" id="ARBA00023015"/>
    </source>
</evidence>
<feature type="region of interest" description="Disordered" evidence="14">
    <location>
        <begin position="341"/>
        <end position="367"/>
    </location>
</feature>
<evidence type="ECO:0000256" key="9">
    <source>
        <dbReference type="ARBA" id="ARBA00023136"/>
    </source>
</evidence>
<evidence type="ECO:0000256" key="8">
    <source>
        <dbReference type="ARBA" id="ARBA00023125"/>
    </source>
</evidence>